<accession>A0A132N6Y4</accession>
<name>A0A132N6Y4_9ACTN</name>
<protein>
    <submittedName>
        <fullName evidence="2">Uncharacterized protein</fullName>
    </submittedName>
</protein>
<reference evidence="2 3" key="1">
    <citation type="submission" date="2015-02" db="EMBL/GenBank/DDBJ databases">
        <title>Physiological reanalysis, assessment of diazotrophy, and genome sequences of multiple isolates of Streptomyces thermoautotrophicus.</title>
        <authorList>
            <person name="MacKellar D.C."/>
            <person name="Lieber L."/>
            <person name="Norman J."/>
            <person name="Bolger A."/>
            <person name="Tobin C."/>
            <person name="Murray J.W."/>
            <person name="Prell J."/>
        </authorList>
    </citation>
    <scope>NUCLEOTIDE SEQUENCE [LARGE SCALE GENOMIC DNA]</scope>
    <source>
        <strain evidence="2 3">UBT1</strain>
    </source>
</reference>
<evidence type="ECO:0000313" key="3">
    <source>
        <dbReference type="Proteomes" id="UP000070659"/>
    </source>
</evidence>
<organism evidence="2 3">
    <name type="scientific">Carbonactinospora thermoautotrophica</name>
    <dbReference type="NCBI Taxonomy" id="1469144"/>
    <lineage>
        <taxon>Bacteria</taxon>
        <taxon>Bacillati</taxon>
        <taxon>Actinomycetota</taxon>
        <taxon>Actinomycetes</taxon>
        <taxon>Kitasatosporales</taxon>
        <taxon>Carbonactinosporaceae</taxon>
        <taxon>Carbonactinospora</taxon>
    </lineage>
</organism>
<feature type="compositionally biased region" description="Basic and acidic residues" evidence="1">
    <location>
        <begin position="1"/>
        <end position="10"/>
    </location>
</feature>
<gene>
    <name evidence="2" type="ORF">TH66_00575</name>
</gene>
<dbReference type="Proteomes" id="UP000070659">
    <property type="component" value="Unassembled WGS sequence"/>
</dbReference>
<comment type="caution">
    <text evidence="2">The sequence shown here is derived from an EMBL/GenBank/DDBJ whole genome shotgun (WGS) entry which is preliminary data.</text>
</comment>
<feature type="region of interest" description="Disordered" evidence="1">
    <location>
        <begin position="1"/>
        <end position="78"/>
    </location>
</feature>
<dbReference type="AlphaFoldDB" id="A0A132N6Y4"/>
<sequence length="78" mass="8286">MPVRVEDHQLASEFQVGDQAAHDGGRRDTGVVDQVGGERHDRAPLGPAHGVDQDGQAVQPAGDLHPDHLHVGGQRGDR</sequence>
<evidence type="ECO:0000256" key="1">
    <source>
        <dbReference type="SAM" id="MobiDB-lite"/>
    </source>
</evidence>
<proteinExistence type="predicted"/>
<evidence type="ECO:0000313" key="2">
    <source>
        <dbReference type="EMBL" id="KWX05864.1"/>
    </source>
</evidence>
<feature type="compositionally biased region" description="Basic and acidic residues" evidence="1">
    <location>
        <begin position="20"/>
        <end position="43"/>
    </location>
</feature>
<feature type="compositionally biased region" description="Basic and acidic residues" evidence="1">
    <location>
        <begin position="64"/>
        <end position="78"/>
    </location>
</feature>
<dbReference type="EMBL" id="JYIJ01000009">
    <property type="protein sequence ID" value="KWX05864.1"/>
    <property type="molecule type" value="Genomic_DNA"/>
</dbReference>